<evidence type="ECO:0000256" key="6">
    <source>
        <dbReference type="ARBA" id="ARBA00022840"/>
    </source>
</evidence>
<dbReference type="InterPro" id="IPR017871">
    <property type="entry name" value="ABC_transporter-like_CS"/>
</dbReference>
<feature type="transmembrane region" description="Helical" evidence="10">
    <location>
        <begin position="577"/>
        <end position="598"/>
    </location>
</feature>
<dbReference type="GO" id="GO:0140359">
    <property type="term" value="F:ABC-type transporter activity"/>
    <property type="evidence" value="ECO:0007669"/>
    <property type="project" value="InterPro"/>
</dbReference>
<keyword evidence="5" id="KW-0547">Nucleotide-binding</keyword>
<keyword evidence="8 10" id="KW-0472">Membrane</keyword>
<feature type="transmembrane region" description="Helical" evidence="10">
    <location>
        <begin position="433"/>
        <end position="452"/>
    </location>
</feature>
<dbReference type="GO" id="GO:0016887">
    <property type="term" value="F:ATP hydrolysis activity"/>
    <property type="evidence" value="ECO:0007669"/>
    <property type="project" value="InterPro"/>
</dbReference>
<evidence type="ECO:0000256" key="2">
    <source>
        <dbReference type="ARBA" id="ARBA00022448"/>
    </source>
</evidence>
<evidence type="ECO:0000256" key="7">
    <source>
        <dbReference type="ARBA" id="ARBA00022989"/>
    </source>
</evidence>
<dbReference type="AlphaFoldDB" id="A0A7X0DNR0"/>
<evidence type="ECO:0000259" key="11">
    <source>
        <dbReference type="PROSITE" id="PS50893"/>
    </source>
</evidence>
<gene>
    <name evidence="13" type="ORF">FHS48_003700</name>
</gene>
<protein>
    <submittedName>
        <fullName evidence="13">NHLM bacteriocin system ABC transporter ATP-binding protein</fullName>
    </submittedName>
</protein>
<comment type="caution">
    <text evidence="13">The sequence shown here is derived from an EMBL/GenBank/DDBJ whole genome shotgun (WGS) entry which is preliminary data.</text>
</comment>
<dbReference type="NCBIfam" id="TIGR03797">
    <property type="entry name" value="NHLM_micro_ABC2"/>
    <property type="match status" value="1"/>
</dbReference>
<dbReference type="SUPFAM" id="SSF52540">
    <property type="entry name" value="P-loop containing nucleoside triphosphate hydrolases"/>
    <property type="match status" value="1"/>
</dbReference>
<feature type="compositionally biased region" description="Basic and acidic residues" evidence="9">
    <location>
        <begin position="114"/>
        <end position="132"/>
    </location>
</feature>
<feature type="region of interest" description="Disordered" evidence="9">
    <location>
        <begin position="114"/>
        <end position="136"/>
    </location>
</feature>
<evidence type="ECO:0000313" key="14">
    <source>
        <dbReference type="Proteomes" id="UP000544872"/>
    </source>
</evidence>
<feature type="transmembrane region" description="Helical" evidence="10">
    <location>
        <begin position="331"/>
        <end position="357"/>
    </location>
</feature>
<evidence type="ECO:0000256" key="4">
    <source>
        <dbReference type="ARBA" id="ARBA00022692"/>
    </source>
</evidence>
<accession>A0A7X0DNR0</accession>
<dbReference type="PANTHER" id="PTHR24221:SF654">
    <property type="entry name" value="ATP-BINDING CASSETTE SUB-FAMILY B MEMBER 6"/>
    <property type="match status" value="1"/>
</dbReference>
<dbReference type="InterPro" id="IPR003593">
    <property type="entry name" value="AAA+_ATPase"/>
</dbReference>
<dbReference type="SUPFAM" id="SSF90123">
    <property type="entry name" value="ABC transporter transmembrane region"/>
    <property type="match status" value="1"/>
</dbReference>
<evidence type="ECO:0000256" key="9">
    <source>
        <dbReference type="SAM" id="MobiDB-lite"/>
    </source>
</evidence>
<dbReference type="RefSeq" id="WP_184265873.1">
    <property type="nucleotide sequence ID" value="NZ_JACIIX010000019.1"/>
</dbReference>
<feature type="transmembrane region" description="Helical" evidence="10">
    <location>
        <begin position="297"/>
        <end position="319"/>
    </location>
</feature>
<dbReference type="PANTHER" id="PTHR24221">
    <property type="entry name" value="ATP-BINDING CASSETTE SUB-FAMILY B"/>
    <property type="match status" value="1"/>
</dbReference>
<evidence type="ECO:0000259" key="12">
    <source>
        <dbReference type="PROSITE" id="PS50929"/>
    </source>
</evidence>
<dbReference type="Proteomes" id="UP000544872">
    <property type="component" value="Unassembled WGS sequence"/>
</dbReference>
<dbReference type="PROSITE" id="PS50929">
    <property type="entry name" value="ABC_TM1F"/>
    <property type="match status" value="1"/>
</dbReference>
<evidence type="ECO:0000256" key="3">
    <source>
        <dbReference type="ARBA" id="ARBA00022475"/>
    </source>
</evidence>
<name>A0A7X0DNR0_NOVIT</name>
<dbReference type="Pfam" id="PF00664">
    <property type="entry name" value="ABC_membrane"/>
    <property type="match status" value="1"/>
</dbReference>
<dbReference type="SMART" id="SM00382">
    <property type="entry name" value="AAA"/>
    <property type="match status" value="1"/>
</dbReference>
<dbReference type="PROSITE" id="PS00211">
    <property type="entry name" value="ABC_TRANSPORTER_1"/>
    <property type="match status" value="1"/>
</dbReference>
<comment type="subcellular location">
    <subcellularLocation>
        <location evidence="1">Cell membrane</location>
        <topology evidence="1">Multi-pass membrane protein</topology>
    </subcellularLocation>
</comment>
<dbReference type="Gene3D" id="1.20.1560.10">
    <property type="entry name" value="ABC transporter type 1, transmembrane domain"/>
    <property type="match status" value="1"/>
</dbReference>
<dbReference type="Pfam" id="PF00005">
    <property type="entry name" value="ABC_tran"/>
    <property type="match status" value="1"/>
</dbReference>
<feature type="domain" description="ABC transmembrane type-1" evidence="12">
    <location>
        <begin position="297"/>
        <end position="583"/>
    </location>
</feature>
<dbReference type="GO" id="GO:0005524">
    <property type="term" value="F:ATP binding"/>
    <property type="evidence" value="ECO:0007669"/>
    <property type="project" value="UniProtKB-KW"/>
</dbReference>
<dbReference type="InterPro" id="IPR027417">
    <property type="entry name" value="P-loop_NTPase"/>
</dbReference>
<dbReference type="PROSITE" id="PS50893">
    <property type="entry name" value="ABC_TRANSPORTER_2"/>
    <property type="match status" value="1"/>
</dbReference>
<feature type="transmembrane region" description="Helical" evidence="10">
    <location>
        <begin position="519"/>
        <end position="540"/>
    </location>
</feature>
<dbReference type="InterPro" id="IPR011527">
    <property type="entry name" value="ABC1_TM_dom"/>
</dbReference>
<sequence>MTPESLPRDFILTGATASGWQVAHGRVDLFAVSASGRRLHLFSVGAGDCLLPFPDSGPAVIAVPALETVLHPLDTLPPADTLNDWLDHLAALTPGTAPQDPAFPAVLAATLQDRLDRRDSRATEREEGRRSAADSGMADGFRAIAAAIAARPAPPPSLSEAGADPDGTLYALVLHALQVPVPPPRPGQRGLPAPDRLKQAGLRLRPVQLRGEWWRTAYGPMLGRCEDRTIALIPDGAGRYLLHDPAAVAPQPVTADIAETLSAEAALVYPRLPMRLASWAEVVRFAFADGGPDRRTMILIAAAGALLSSTVPVASGWLFEHIIPAAALNDLWQIALALILMALGAGAFEAARALLLVRMEGRADWRTQSALFDRLLRLPVGFFKAYTIGDLTDRALSVHHARSLLSSAVLGGMVGMLVALPSLGLLFFYNVKLALVALALVLTGSLLTAFTSSRQVRHEALKLTQAGRVQGLVLQLLNGIAKLRVSAAERRGLGAWASAYARQQQHLVASQRWANVTEIFLSAFPLLCSLVIFACAAWFLKDALTAQATAAATDPAKTAPVMTTADFIAFNTAFGQFIGAMTSGVLAITGALGAIPYLQRARPIIDAVPESTGQRRDPGTLKGAIEASGLSFRYGPGDPLVLDRLSFRIEAGQFVAIVGTSGSGKSTLLRLLTGFETPSEGDLRFDGQPLETLDVDILRRQMGVVLQHGRVMSGSVMDNIVGTSGLGQDEAWDAARMAGLDADITAMPMGMHTVLPDGGASLSGGQRQRLLIARALVRRPALLLLDEATSALDNLTQAIVSETLSRLTATRIVVAHRLSTIRHADRILVLDGGRLVEDGPYDTLMAKDGAFAALARRQLL</sequence>
<dbReference type="InterPro" id="IPR036640">
    <property type="entry name" value="ABC1_TM_sf"/>
</dbReference>
<dbReference type="GO" id="GO:0034040">
    <property type="term" value="F:ATPase-coupled lipid transmembrane transporter activity"/>
    <property type="evidence" value="ECO:0007669"/>
    <property type="project" value="TreeGrafter"/>
</dbReference>
<dbReference type="EMBL" id="JACIIX010000019">
    <property type="protein sequence ID" value="MBB6212250.1"/>
    <property type="molecule type" value="Genomic_DNA"/>
</dbReference>
<organism evidence="13 14">
    <name type="scientific">Novispirillum itersonii</name>
    <name type="common">Aquaspirillum itersonii</name>
    <dbReference type="NCBI Taxonomy" id="189"/>
    <lineage>
        <taxon>Bacteria</taxon>
        <taxon>Pseudomonadati</taxon>
        <taxon>Pseudomonadota</taxon>
        <taxon>Alphaproteobacteria</taxon>
        <taxon>Rhodospirillales</taxon>
        <taxon>Novispirillaceae</taxon>
        <taxon>Novispirillum</taxon>
    </lineage>
</organism>
<keyword evidence="4 10" id="KW-0812">Transmembrane</keyword>
<dbReference type="InterPro" id="IPR003439">
    <property type="entry name" value="ABC_transporter-like_ATP-bd"/>
</dbReference>
<keyword evidence="6 13" id="KW-0067">ATP-binding</keyword>
<dbReference type="FunFam" id="3.40.50.300:FF:000299">
    <property type="entry name" value="ABC transporter ATP-binding protein/permease"/>
    <property type="match status" value="1"/>
</dbReference>
<evidence type="ECO:0000256" key="5">
    <source>
        <dbReference type="ARBA" id="ARBA00022741"/>
    </source>
</evidence>
<feature type="domain" description="ABC transporter" evidence="11">
    <location>
        <begin position="625"/>
        <end position="857"/>
    </location>
</feature>
<feature type="transmembrane region" description="Helical" evidence="10">
    <location>
        <begin position="404"/>
        <end position="427"/>
    </location>
</feature>
<dbReference type="GO" id="GO:0005886">
    <property type="term" value="C:plasma membrane"/>
    <property type="evidence" value="ECO:0007669"/>
    <property type="project" value="UniProtKB-SubCell"/>
</dbReference>
<keyword evidence="14" id="KW-1185">Reference proteome</keyword>
<keyword evidence="7 10" id="KW-1133">Transmembrane helix</keyword>
<dbReference type="Gene3D" id="3.40.50.300">
    <property type="entry name" value="P-loop containing nucleotide triphosphate hydrolases"/>
    <property type="match status" value="1"/>
</dbReference>
<evidence type="ECO:0000256" key="1">
    <source>
        <dbReference type="ARBA" id="ARBA00004651"/>
    </source>
</evidence>
<evidence type="ECO:0000313" key="13">
    <source>
        <dbReference type="EMBL" id="MBB6212250.1"/>
    </source>
</evidence>
<evidence type="ECO:0000256" key="8">
    <source>
        <dbReference type="ARBA" id="ARBA00023136"/>
    </source>
</evidence>
<dbReference type="InterPro" id="IPR022515">
    <property type="entry name" value="NHPM_micro_ABC2"/>
</dbReference>
<reference evidence="13 14" key="1">
    <citation type="submission" date="2020-08" db="EMBL/GenBank/DDBJ databases">
        <title>Genomic Encyclopedia of Type Strains, Phase IV (KMG-IV): sequencing the most valuable type-strain genomes for metagenomic binning, comparative biology and taxonomic classification.</title>
        <authorList>
            <person name="Goeker M."/>
        </authorList>
    </citation>
    <scope>NUCLEOTIDE SEQUENCE [LARGE SCALE GENOMIC DNA]</scope>
    <source>
        <strain evidence="13 14">DSM 11590</strain>
    </source>
</reference>
<proteinExistence type="predicted"/>
<keyword evidence="3" id="KW-1003">Cell membrane</keyword>
<keyword evidence="2" id="KW-0813">Transport</keyword>
<dbReference type="InterPro" id="IPR039421">
    <property type="entry name" value="Type_1_exporter"/>
</dbReference>
<evidence type="ECO:0000256" key="10">
    <source>
        <dbReference type="SAM" id="Phobius"/>
    </source>
</evidence>